<comment type="subcellular location">
    <subcellularLocation>
        <location evidence="1">Secreted</location>
    </subcellularLocation>
</comment>
<evidence type="ECO:0000313" key="5">
    <source>
        <dbReference type="EMBL" id="RIJ45730.1"/>
    </source>
</evidence>
<dbReference type="Gene3D" id="2.160.20.10">
    <property type="entry name" value="Single-stranded right-handed beta-helix, Pectin lyase-like"/>
    <property type="match status" value="2"/>
</dbReference>
<gene>
    <name evidence="5" type="ORF">D1614_21570</name>
</gene>
<dbReference type="SMART" id="SM00710">
    <property type="entry name" value="PbH1"/>
    <property type="match status" value="4"/>
</dbReference>
<dbReference type="InterPro" id="IPR012334">
    <property type="entry name" value="Pectin_lyas_fold"/>
</dbReference>
<dbReference type="GO" id="GO:0005576">
    <property type="term" value="C:extracellular region"/>
    <property type="evidence" value="ECO:0007669"/>
    <property type="project" value="UniProtKB-SubCell"/>
</dbReference>
<feature type="chain" id="PRO_5017179192" description="Right handed beta helix domain-containing protein" evidence="3">
    <location>
        <begin position="24"/>
        <end position="559"/>
    </location>
</feature>
<evidence type="ECO:0000256" key="3">
    <source>
        <dbReference type="SAM" id="SignalP"/>
    </source>
</evidence>
<proteinExistence type="predicted"/>
<reference evidence="5 6" key="1">
    <citation type="submission" date="2018-08" db="EMBL/GenBank/DDBJ databases">
        <title>Pallidiluteibacterium maritimus gen. nov., sp. nov., isolated from coastal sediment.</title>
        <authorList>
            <person name="Zhou L.Y."/>
        </authorList>
    </citation>
    <scope>NUCLEOTIDE SEQUENCE [LARGE SCALE GENOMIC DNA]</scope>
    <source>
        <strain evidence="5 6">XSD2</strain>
    </source>
</reference>
<organism evidence="5 6">
    <name type="scientific">Maribellus luteus</name>
    <dbReference type="NCBI Taxonomy" id="2305463"/>
    <lineage>
        <taxon>Bacteria</taxon>
        <taxon>Pseudomonadati</taxon>
        <taxon>Bacteroidota</taxon>
        <taxon>Bacteroidia</taxon>
        <taxon>Marinilabiliales</taxon>
        <taxon>Prolixibacteraceae</taxon>
        <taxon>Maribellus</taxon>
    </lineage>
</organism>
<dbReference type="InterPro" id="IPR011050">
    <property type="entry name" value="Pectin_lyase_fold/virulence"/>
</dbReference>
<keyword evidence="6" id="KW-1185">Reference proteome</keyword>
<dbReference type="Pfam" id="PF13229">
    <property type="entry name" value="Beta_helix"/>
    <property type="match status" value="1"/>
</dbReference>
<evidence type="ECO:0000256" key="2">
    <source>
        <dbReference type="ARBA" id="ARBA00022525"/>
    </source>
</evidence>
<evidence type="ECO:0000259" key="4">
    <source>
        <dbReference type="Pfam" id="PF13229"/>
    </source>
</evidence>
<feature type="domain" description="Right handed beta helix" evidence="4">
    <location>
        <begin position="428"/>
        <end position="555"/>
    </location>
</feature>
<protein>
    <recommendedName>
        <fullName evidence="4">Right handed beta helix domain-containing protein</fullName>
    </recommendedName>
</protein>
<sequence>MENIPKRLILMSFVLLTTILLQAQNIDVTDYGALPNDGKNDREAIQKAIDECRKSGAETLIMPPGVYDISDAGAIKLMNDIMAGKLGENPQDVVYTPYFPYSRGIDFNGVNNLRIMAEGATLLCHGWMEPVSLENCRDITIEGLTIDYKTIPHSEGKVVNVDKEFLDVELTDVQWLGDDMTITRIMFWDLQKNRLLGQSLYHPFKTRKLDEKTVRIFTKAKPEMLGTVALMNHMMHFRPAILVHEAKNTVLRRVTIHAQPGMGIVGHRSHNVLMEGLRIVPAPGKYQSTNTDATHFTSCTGLIRFDGCMFEGQGDDATNVHGYYHKITKDLGNNSYEIKLEDRWCTHACVLDFPDIGNALEIVKKTTLEVIDSLTVVEVDTFPREWKSVLTLNRKLPGDFNDYYLIDVTRLPKLEFVNSYVGSHLARGVLVKTRNVLIENCTFREGTGTAIHIGAEGDWREGPGSANVTIRNNRIMRTGRGDATNNGACGIAVNVKAPDDTKAGIHKNIAIVQNIIEGENAEVGISIRGAKGVELKNNTFSSCQQKIEVRYTEKISVSD</sequence>
<dbReference type="AlphaFoldDB" id="A0A399SPT7"/>
<feature type="signal peptide" evidence="3">
    <location>
        <begin position="1"/>
        <end position="23"/>
    </location>
</feature>
<dbReference type="RefSeq" id="WP_119440076.1">
    <property type="nucleotide sequence ID" value="NZ_QWGR01000020.1"/>
</dbReference>
<keyword evidence="3" id="KW-0732">Signal</keyword>
<accession>A0A399SPT7</accession>
<dbReference type="PANTHER" id="PTHR31375">
    <property type="match status" value="1"/>
</dbReference>
<evidence type="ECO:0000256" key="1">
    <source>
        <dbReference type="ARBA" id="ARBA00004613"/>
    </source>
</evidence>
<name>A0A399SPT7_9BACT</name>
<dbReference type="SUPFAM" id="SSF51126">
    <property type="entry name" value="Pectin lyase-like"/>
    <property type="match status" value="1"/>
</dbReference>
<dbReference type="InterPro" id="IPR006626">
    <property type="entry name" value="PbH1"/>
</dbReference>
<keyword evidence="2" id="KW-0964">Secreted</keyword>
<dbReference type="InterPro" id="IPR039448">
    <property type="entry name" value="Beta_helix"/>
</dbReference>
<dbReference type="EMBL" id="QWGR01000020">
    <property type="protein sequence ID" value="RIJ45730.1"/>
    <property type="molecule type" value="Genomic_DNA"/>
</dbReference>
<dbReference type="Proteomes" id="UP000265926">
    <property type="component" value="Unassembled WGS sequence"/>
</dbReference>
<evidence type="ECO:0000313" key="6">
    <source>
        <dbReference type="Proteomes" id="UP000265926"/>
    </source>
</evidence>
<comment type="caution">
    <text evidence="5">The sequence shown here is derived from an EMBL/GenBank/DDBJ whole genome shotgun (WGS) entry which is preliminary data.</text>
</comment>
<dbReference type="OrthoDB" id="9807299at2"/>